<feature type="coiled-coil region" evidence="1">
    <location>
        <begin position="32"/>
        <end position="59"/>
    </location>
</feature>
<evidence type="ECO:0000256" key="1">
    <source>
        <dbReference type="SAM" id="Coils"/>
    </source>
</evidence>
<comment type="caution">
    <text evidence="3">The sequence shown here is derived from an EMBL/GenBank/DDBJ whole genome shotgun (WGS) entry which is preliminary data.</text>
</comment>
<dbReference type="EMBL" id="BLQM01000021">
    <property type="protein sequence ID" value="GMH51527.1"/>
    <property type="molecule type" value="Genomic_DNA"/>
</dbReference>
<dbReference type="AlphaFoldDB" id="A0A9W7DR14"/>
<name>A0A9W7DR14_9STRA</name>
<accession>A0A9W7DR14</accession>
<dbReference type="Pfam" id="PF09834">
    <property type="entry name" value="DUF2061"/>
    <property type="match status" value="1"/>
</dbReference>
<evidence type="ECO:0000313" key="4">
    <source>
        <dbReference type="Proteomes" id="UP001162640"/>
    </source>
</evidence>
<feature type="domain" description="DUF2061" evidence="2">
    <location>
        <begin position="80"/>
        <end position="128"/>
    </location>
</feature>
<evidence type="ECO:0000313" key="3">
    <source>
        <dbReference type="EMBL" id="GMH51527.1"/>
    </source>
</evidence>
<organism evidence="3 4">
    <name type="scientific">Triparma laevis f. inornata</name>
    <dbReference type="NCBI Taxonomy" id="1714386"/>
    <lineage>
        <taxon>Eukaryota</taxon>
        <taxon>Sar</taxon>
        <taxon>Stramenopiles</taxon>
        <taxon>Ochrophyta</taxon>
        <taxon>Bolidophyceae</taxon>
        <taxon>Parmales</taxon>
        <taxon>Triparmaceae</taxon>
        <taxon>Triparma</taxon>
    </lineage>
</organism>
<proteinExistence type="predicted"/>
<sequence length="160" mass="17657">MPSTAISSIPSSSASSDLKRIEKIMTVETLKRQRQAALLEETENKLKRLENLRDSYLDGKSIMESGMQEQVKETTARSAVKSMSWRVIAGTVTLITSLKYSGSLKTALTIVGSDFFSKAATMFLGERMMNQSQAGRTKDSDGVGRSLTKVRIKVEYPVLL</sequence>
<gene>
    <name evidence="3" type="ORF">TL16_g01031</name>
</gene>
<protein>
    <recommendedName>
        <fullName evidence="2">DUF2061 domain-containing protein</fullName>
    </recommendedName>
</protein>
<dbReference type="InterPro" id="IPR018638">
    <property type="entry name" value="DUF2061_membrane"/>
</dbReference>
<keyword evidence="1" id="KW-0175">Coiled coil</keyword>
<reference evidence="4" key="1">
    <citation type="journal article" date="2023" name="Commun. Biol.">
        <title>Genome analysis of Parmales, the sister group of diatoms, reveals the evolutionary specialization of diatoms from phago-mixotrophs to photoautotrophs.</title>
        <authorList>
            <person name="Ban H."/>
            <person name="Sato S."/>
            <person name="Yoshikawa S."/>
            <person name="Yamada K."/>
            <person name="Nakamura Y."/>
            <person name="Ichinomiya M."/>
            <person name="Sato N."/>
            <person name="Blanc-Mathieu R."/>
            <person name="Endo H."/>
            <person name="Kuwata A."/>
            <person name="Ogata H."/>
        </authorList>
    </citation>
    <scope>NUCLEOTIDE SEQUENCE [LARGE SCALE GENOMIC DNA]</scope>
</reference>
<dbReference type="Proteomes" id="UP001162640">
    <property type="component" value="Unassembled WGS sequence"/>
</dbReference>
<evidence type="ECO:0000259" key="2">
    <source>
        <dbReference type="Pfam" id="PF09834"/>
    </source>
</evidence>